<dbReference type="InterPro" id="IPR016024">
    <property type="entry name" value="ARM-type_fold"/>
</dbReference>
<feature type="compositionally biased region" description="Polar residues" evidence="3">
    <location>
        <begin position="246"/>
        <end position="258"/>
    </location>
</feature>
<evidence type="ECO:0000313" key="5">
    <source>
        <dbReference type="Proteomes" id="UP000593565"/>
    </source>
</evidence>
<sequence length="864" mass="93699">MGQPPWGTHNLQSLQQPQFHSSFSVSTEVFPINLHKPSSSSSPDCFFCAADGVCMLTLRMDETRSLSGSEQKSIQHGPNQDEASGAADASSPAPETNGLSAAQQDVLERCLHALTHAKNDSQVLAALLLITRLCPANQLDRVTLHRVFEAVGFNLPARLLVTAIRGSESSGLPPEELLSLGTALLAALSTDPDMATHPQLLSTIPLLLGLLEGGAPVSQKRAQRDTTASQTTEKTHAGAASHHTSKSTSGKEAPTSPSGLGDGDEAVQPPTTALDEAVASDCYQVLNSLCALPRGPDQLLSRGAVPALCRAVSQKHTLSREKGLPLLAHLLSSSVRHRAWNKHPSELLSLLDGISQNFSQTSDPNRLEMCAQIPQFLPPTGGEPQTQELRDVVGRLWATLRPVVQGRLGSEQLGHVLVLSACLLDLCGWDPAGPPKFCCLLVNRACVEVRMALEEPPGTKLSAQQQHTVTACYRILESAMEQACNMEDSPAQPEVTIAGLSLQQSRQVLGVLEEAFSAIIYYLQQVDLSRCDDPFVFATFRALCAWLAEETSCLKEEIMALLPFLIGYTKHHLQVKKGKGLADWMLKMAVTDGSQAGTWTGEHVLRYLLPALCHLSAEEGPRKVLLSLDTPAILVDFLAHGWGVLKTRSGKTVNRDPSLETACSALLNFVVTEPERVRTDACFASLDTLLSEALPSLLHKSRLLVLTANFCTLGLMINRLKPTLTGLGNSSQQLFYSSALRFLRGALQAAEGEGQLQVSPLWAPWWEEACELWRLSLQALGGCVNTQPWIATIIREEGWLQNILSLLESSCGLPDPHSQEALEEALCAIAQKCSFCRQDITIYMKRETADSLHCMPQLRKVLLS</sequence>
<reference evidence="4 5" key="1">
    <citation type="submission" date="2020-02" db="EMBL/GenBank/DDBJ databases">
        <title>A chromosome-scale genome assembly of the black bullhead catfish (Ameiurus melas).</title>
        <authorList>
            <person name="Wen M."/>
            <person name="Zham M."/>
            <person name="Cabau C."/>
            <person name="Klopp C."/>
            <person name="Donnadieu C."/>
            <person name="Roques C."/>
            <person name="Bouchez O."/>
            <person name="Lampietro C."/>
            <person name="Jouanno E."/>
            <person name="Herpin A."/>
            <person name="Louis A."/>
            <person name="Berthelot C."/>
            <person name="Parey E."/>
            <person name="Roest-Crollius H."/>
            <person name="Braasch I."/>
            <person name="Postlethwait J."/>
            <person name="Robinson-Rechavi M."/>
            <person name="Echchiki A."/>
            <person name="Begum T."/>
            <person name="Montfort J."/>
            <person name="Schartl M."/>
            <person name="Bobe J."/>
            <person name="Guiguen Y."/>
        </authorList>
    </citation>
    <scope>NUCLEOTIDE SEQUENCE [LARGE SCALE GENOMIC DNA]</scope>
    <source>
        <strain evidence="4">M_S1</strain>
        <tissue evidence="4">Blood</tissue>
    </source>
</reference>
<comment type="similarity">
    <text evidence="1">Belongs to the neurochondrin family.</text>
</comment>
<accession>A0A7J5ZWQ2</accession>
<comment type="caution">
    <text evidence="4">The sequence shown here is derived from an EMBL/GenBank/DDBJ whole genome shotgun (WGS) entry which is preliminary data.</text>
</comment>
<evidence type="ECO:0000313" key="4">
    <source>
        <dbReference type="EMBL" id="KAF4074097.1"/>
    </source>
</evidence>
<feature type="region of interest" description="Disordered" evidence="3">
    <location>
        <begin position="217"/>
        <end position="269"/>
    </location>
</feature>
<evidence type="ECO:0000256" key="2">
    <source>
        <dbReference type="ARBA" id="ARBA00018324"/>
    </source>
</evidence>
<dbReference type="Proteomes" id="UP000593565">
    <property type="component" value="Unassembled WGS sequence"/>
</dbReference>
<feature type="compositionally biased region" description="Polar residues" evidence="3">
    <location>
        <begin position="65"/>
        <end position="78"/>
    </location>
</feature>
<dbReference type="EMBL" id="JAAGNN010000023">
    <property type="protein sequence ID" value="KAF4074097.1"/>
    <property type="molecule type" value="Genomic_DNA"/>
</dbReference>
<dbReference type="GO" id="GO:0048168">
    <property type="term" value="P:regulation of neuronal synaptic plasticity"/>
    <property type="evidence" value="ECO:0007669"/>
    <property type="project" value="TreeGrafter"/>
</dbReference>
<gene>
    <name evidence="4" type="ORF">AMELA_G00250640</name>
</gene>
<dbReference type="GO" id="GO:0030425">
    <property type="term" value="C:dendrite"/>
    <property type="evidence" value="ECO:0007669"/>
    <property type="project" value="TreeGrafter"/>
</dbReference>
<evidence type="ECO:0000256" key="3">
    <source>
        <dbReference type="SAM" id="MobiDB-lite"/>
    </source>
</evidence>
<dbReference type="GO" id="GO:0031175">
    <property type="term" value="P:neuron projection development"/>
    <property type="evidence" value="ECO:0007669"/>
    <property type="project" value="TreeGrafter"/>
</dbReference>
<dbReference type="AlphaFoldDB" id="A0A7J5ZWQ2"/>
<keyword evidence="5" id="KW-1185">Reference proteome</keyword>
<proteinExistence type="inferred from homology"/>
<dbReference type="PANTHER" id="PTHR13109:SF7">
    <property type="entry name" value="NEUROCHONDRIN"/>
    <property type="match status" value="1"/>
</dbReference>
<organism evidence="4 5">
    <name type="scientific">Ameiurus melas</name>
    <name type="common">Black bullhead</name>
    <name type="synonym">Silurus melas</name>
    <dbReference type="NCBI Taxonomy" id="219545"/>
    <lineage>
        <taxon>Eukaryota</taxon>
        <taxon>Metazoa</taxon>
        <taxon>Chordata</taxon>
        <taxon>Craniata</taxon>
        <taxon>Vertebrata</taxon>
        <taxon>Euteleostomi</taxon>
        <taxon>Actinopterygii</taxon>
        <taxon>Neopterygii</taxon>
        <taxon>Teleostei</taxon>
        <taxon>Ostariophysi</taxon>
        <taxon>Siluriformes</taxon>
        <taxon>Ictaluridae</taxon>
        <taxon>Ameiurus</taxon>
    </lineage>
</organism>
<protein>
    <recommendedName>
        <fullName evidence="2">Neurochondrin</fullName>
    </recommendedName>
</protein>
<feature type="region of interest" description="Disordered" evidence="3">
    <location>
        <begin position="65"/>
        <end position="99"/>
    </location>
</feature>
<dbReference type="PANTHER" id="PTHR13109">
    <property type="entry name" value="NEUROCHONDRIN"/>
    <property type="match status" value="1"/>
</dbReference>
<dbReference type="InterPro" id="IPR008709">
    <property type="entry name" value="Neurochondrin"/>
</dbReference>
<dbReference type="Gene3D" id="1.25.10.10">
    <property type="entry name" value="Leucine-rich Repeat Variant"/>
    <property type="match status" value="2"/>
</dbReference>
<dbReference type="Pfam" id="PF05536">
    <property type="entry name" value="Neurochondrin"/>
    <property type="match status" value="2"/>
</dbReference>
<evidence type="ECO:0000256" key="1">
    <source>
        <dbReference type="ARBA" id="ARBA00006927"/>
    </source>
</evidence>
<dbReference type="InterPro" id="IPR011989">
    <property type="entry name" value="ARM-like"/>
</dbReference>
<name>A0A7J5ZWQ2_AMEME</name>
<feature type="compositionally biased region" description="Low complexity" evidence="3">
    <location>
        <begin position="81"/>
        <end position="95"/>
    </location>
</feature>
<dbReference type="SUPFAM" id="SSF48371">
    <property type="entry name" value="ARM repeat"/>
    <property type="match status" value="1"/>
</dbReference>